<proteinExistence type="predicted"/>
<organism evidence="1 2">
    <name type="scientific">Hydra vulgaris</name>
    <name type="common">Hydra</name>
    <name type="synonym">Hydra attenuata</name>
    <dbReference type="NCBI Taxonomy" id="6087"/>
    <lineage>
        <taxon>Eukaryota</taxon>
        <taxon>Metazoa</taxon>
        <taxon>Cnidaria</taxon>
        <taxon>Hydrozoa</taxon>
        <taxon>Hydroidolina</taxon>
        <taxon>Anthoathecata</taxon>
        <taxon>Aplanulata</taxon>
        <taxon>Hydridae</taxon>
        <taxon>Hydra</taxon>
    </lineage>
</organism>
<accession>A0ABM4BDI6</accession>
<evidence type="ECO:0000313" key="2">
    <source>
        <dbReference type="RefSeq" id="XP_065647006.1"/>
    </source>
</evidence>
<dbReference type="Proteomes" id="UP001652625">
    <property type="component" value="Chromosome 02"/>
</dbReference>
<dbReference type="RefSeq" id="XP_065647007.1">
    <property type="nucleotide sequence ID" value="XM_065790935.1"/>
</dbReference>
<keyword evidence="1" id="KW-1185">Reference proteome</keyword>
<dbReference type="RefSeq" id="XP_065647006.1">
    <property type="nucleotide sequence ID" value="XM_065790934.1"/>
</dbReference>
<dbReference type="GeneID" id="136076947"/>
<protein>
    <submittedName>
        <fullName evidence="2 3">Uncharacterized protein LOC136076947</fullName>
    </submittedName>
</protein>
<name>A0ABM4BDI6_HYDVU</name>
<gene>
    <name evidence="2 3" type="primary">LOC136076947</name>
</gene>
<sequence>MLNKPKDATIVQPRVGTSLETSFLPNVETQYLDHEMKEMFPLEFMNVIPNKMVWNIENNIDNSETPIEGDFSVTATVIDEYLTSTTTNISLSNEDNNVHAILGNLYTTL</sequence>
<evidence type="ECO:0000313" key="3">
    <source>
        <dbReference type="RefSeq" id="XP_065647007.1"/>
    </source>
</evidence>
<evidence type="ECO:0000313" key="1">
    <source>
        <dbReference type="Proteomes" id="UP001652625"/>
    </source>
</evidence>
<reference evidence="1 2" key="1">
    <citation type="submission" date="2025-05" db="UniProtKB">
        <authorList>
            <consortium name="RefSeq"/>
        </authorList>
    </citation>
    <scope>NUCLEOTIDE SEQUENCE [LARGE SCALE GENOMIC DNA]</scope>
</reference>